<evidence type="ECO:0000256" key="2">
    <source>
        <dbReference type="ARBA" id="ARBA00022729"/>
    </source>
</evidence>
<dbReference type="PROSITE" id="PS00010">
    <property type="entry name" value="ASX_HYDROXYL"/>
    <property type="match status" value="1"/>
</dbReference>
<dbReference type="SMART" id="SM00179">
    <property type="entry name" value="EGF_CA"/>
    <property type="match status" value="1"/>
</dbReference>
<dbReference type="PROSITE" id="PS01187">
    <property type="entry name" value="EGF_CA"/>
    <property type="match status" value="1"/>
</dbReference>
<keyword evidence="3" id="KW-0677">Repeat</keyword>
<dbReference type="InterPro" id="IPR000152">
    <property type="entry name" value="EGF-type_Asp/Asn_hydroxyl_site"/>
</dbReference>
<dbReference type="Gene3D" id="2.10.25.10">
    <property type="entry name" value="Laminin"/>
    <property type="match status" value="1"/>
</dbReference>
<evidence type="ECO:0000313" key="8">
    <source>
        <dbReference type="WBParaSite" id="PEQ_0000195101-mRNA-1"/>
    </source>
</evidence>
<dbReference type="SUPFAM" id="SSF57196">
    <property type="entry name" value="EGF/Laminin"/>
    <property type="match status" value="1"/>
</dbReference>
<evidence type="ECO:0000256" key="5">
    <source>
        <dbReference type="PROSITE-ProRule" id="PRU00076"/>
    </source>
</evidence>
<evidence type="ECO:0000313" key="7">
    <source>
        <dbReference type="Proteomes" id="UP000887564"/>
    </source>
</evidence>
<comment type="caution">
    <text evidence="5">Lacks conserved residue(s) required for the propagation of feature annotation.</text>
</comment>
<evidence type="ECO:0000259" key="6">
    <source>
        <dbReference type="PROSITE" id="PS50026"/>
    </source>
</evidence>
<dbReference type="InterPro" id="IPR001881">
    <property type="entry name" value="EGF-like_Ca-bd_dom"/>
</dbReference>
<sequence length="104" mass="11264">MNKSLFRSTTIYLLSAKCECIKPYVNAAPKDKLPGSVCRLDYCSDVNFCPSNTTCKNAEDQPQDVDECALGLHNCSAAAICTDLHIGYKCTCAEGVSTSTYLPL</sequence>
<proteinExistence type="predicted"/>
<name>A0A914R675_PAREQ</name>
<dbReference type="PROSITE" id="PS50026">
    <property type="entry name" value="EGF_3"/>
    <property type="match status" value="1"/>
</dbReference>
<reference evidence="8" key="1">
    <citation type="submission" date="2022-11" db="UniProtKB">
        <authorList>
            <consortium name="WormBaseParasite"/>
        </authorList>
    </citation>
    <scope>IDENTIFICATION</scope>
</reference>
<dbReference type="CDD" id="cd00054">
    <property type="entry name" value="EGF_CA"/>
    <property type="match status" value="1"/>
</dbReference>
<keyword evidence="1 5" id="KW-0245">EGF-like domain</keyword>
<dbReference type="AlphaFoldDB" id="A0A914R675"/>
<protein>
    <submittedName>
        <fullName evidence="8">EGF-like domain-containing protein</fullName>
    </submittedName>
</protein>
<evidence type="ECO:0000256" key="3">
    <source>
        <dbReference type="ARBA" id="ARBA00022737"/>
    </source>
</evidence>
<dbReference type="InterPro" id="IPR000742">
    <property type="entry name" value="EGF"/>
</dbReference>
<keyword evidence="4" id="KW-1015">Disulfide bond</keyword>
<evidence type="ECO:0000256" key="1">
    <source>
        <dbReference type="ARBA" id="ARBA00022536"/>
    </source>
</evidence>
<dbReference type="GO" id="GO:0005509">
    <property type="term" value="F:calcium ion binding"/>
    <property type="evidence" value="ECO:0007669"/>
    <property type="project" value="InterPro"/>
</dbReference>
<dbReference type="Proteomes" id="UP000887564">
    <property type="component" value="Unplaced"/>
</dbReference>
<evidence type="ECO:0000256" key="4">
    <source>
        <dbReference type="ARBA" id="ARBA00023157"/>
    </source>
</evidence>
<dbReference type="InterPro" id="IPR018097">
    <property type="entry name" value="EGF_Ca-bd_CS"/>
</dbReference>
<dbReference type="FunFam" id="2.10.25.10:FF:000038">
    <property type="entry name" value="Fibrillin 2"/>
    <property type="match status" value="1"/>
</dbReference>
<organism evidence="7 8">
    <name type="scientific">Parascaris equorum</name>
    <name type="common">Equine roundworm</name>
    <dbReference type="NCBI Taxonomy" id="6256"/>
    <lineage>
        <taxon>Eukaryota</taxon>
        <taxon>Metazoa</taxon>
        <taxon>Ecdysozoa</taxon>
        <taxon>Nematoda</taxon>
        <taxon>Chromadorea</taxon>
        <taxon>Rhabditida</taxon>
        <taxon>Spirurina</taxon>
        <taxon>Ascaridomorpha</taxon>
        <taxon>Ascaridoidea</taxon>
        <taxon>Ascarididae</taxon>
        <taxon>Parascaris</taxon>
    </lineage>
</organism>
<dbReference type="Pfam" id="PF25478">
    <property type="entry name" value="EGF_Mua-3"/>
    <property type="match status" value="1"/>
</dbReference>
<accession>A0A914R675</accession>
<feature type="domain" description="EGF-like" evidence="6">
    <location>
        <begin position="64"/>
        <end position="102"/>
    </location>
</feature>
<dbReference type="WBParaSite" id="PEQ_0000195101-mRNA-1">
    <property type="protein sequence ID" value="PEQ_0000195101-mRNA-1"/>
    <property type="gene ID" value="PEQ_0000195101"/>
</dbReference>
<keyword evidence="7" id="KW-1185">Reference proteome</keyword>
<keyword evidence="2" id="KW-0732">Signal</keyword>